<dbReference type="InterPro" id="IPR039034">
    <property type="entry name" value="INPP4"/>
</dbReference>
<feature type="region of interest" description="Disordered" evidence="6">
    <location>
        <begin position="890"/>
        <end position="919"/>
    </location>
</feature>
<dbReference type="Pfam" id="PF00169">
    <property type="entry name" value="PH"/>
    <property type="match status" value="1"/>
</dbReference>
<evidence type="ECO:0000256" key="5">
    <source>
        <dbReference type="ARBA" id="ARBA00023098"/>
    </source>
</evidence>
<keyword evidence="5" id="KW-0443">Lipid metabolism</keyword>
<dbReference type="EMBL" id="OU895878">
    <property type="protein sequence ID" value="CAG9803536.1"/>
    <property type="molecule type" value="Genomic_DNA"/>
</dbReference>
<comment type="pathway">
    <text evidence="1">Signal transduction; phosphatidylinositol signaling pathway.</text>
</comment>
<keyword evidence="4" id="KW-0378">Hydrolase</keyword>
<dbReference type="InterPro" id="IPR011993">
    <property type="entry name" value="PH-like_dom_sf"/>
</dbReference>
<dbReference type="Gene3D" id="2.60.40.150">
    <property type="entry name" value="C2 domain"/>
    <property type="match status" value="1"/>
</dbReference>
<organism evidence="9 10">
    <name type="scientific">Chironomus riparius</name>
    <dbReference type="NCBI Taxonomy" id="315576"/>
    <lineage>
        <taxon>Eukaryota</taxon>
        <taxon>Metazoa</taxon>
        <taxon>Ecdysozoa</taxon>
        <taxon>Arthropoda</taxon>
        <taxon>Hexapoda</taxon>
        <taxon>Insecta</taxon>
        <taxon>Pterygota</taxon>
        <taxon>Neoptera</taxon>
        <taxon>Endopterygota</taxon>
        <taxon>Diptera</taxon>
        <taxon>Nematocera</taxon>
        <taxon>Chironomoidea</taxon>
        <taxon>Chironomidae</taxon>
        <taxon>Chironominae</taxon>
        <taxon>Chironomus</taxon>
    </lineage>
</organism>
<proteinExistence type="inferred from homology"/>
<feature type="compositionally biased region" description="Polar residues" evidence="6">
    <location>
        <begin position="906"/>
        <end position="918"/>
    </location>
</feature>
<name>A0A9N9WSI4_9DIPT</name>
<comment type="similarity">
    <text evidence="2">Belongs to the inositol 3,4-bisphosphate 4-phosphatase family.</text>
</comment>
<dbReference type="OrthoDB" id="7780401at2759"/>
<accession>A0A9N9WSI4</accession>
<dbReference type="GO" id="GO:0016316">
    <property type="term" value="F:phosphatidylinositol-3,4-bisphosphate 4-phosphatase activity"/>
    <property type="evidence" value="ECO:0007669"/>
    <property type="project" value="UniProtKB-EC"/>
</dbReference>
<gene>
    <name evidence="9" type="ORF">CHIRRI_LOCUS6434</name>
</gene>
<dbReference type="PANTHER" id="PTHR12187">
    <property type="entry name" value="AGAP000124-PA"/>
    <property type="match status" value="1"/>
</dbReference>
<dbReference type="PROSITE" id="PS50003">
    <property type="entry name" value="PH_DOMAIN"/>
    <property type="match status" value="1"/>
</dbReference>
<dbReference type="SUPFAM" id="SSF50729">
    <property type="entry name" value="PH domain-like"/>
    <property type="match status" value="1"/>
</dbReference>
<protein>
    <recommendedName>
        <fullName evidence="3">phosphatidylinositol-3,4-bisphosphate 4-phosphatase</fullName>
        <ecNumber evidence="3">3.1.3.66</ecNumber>
    </recommendedName>
</protein>
<dbReference type="SUPFAM" id="SSF49562">
    <property type="entry name" value="C2 domain (Calcium/lipid-binding domain, CaLB)"/>
    <property type="match status" value="1"/>
</dbReference>
<dbReference type="Pfam" id="PF00168">
    <property type="entry name" value="C2"/>
    <property type="match status" value="1"/>
</dbReference>
<dbReference type="EC" id="3.1.3.66" evidence="3"/>
<evidence type="ECO:0000256" key="2">
    <source>
        <dbReference type="ARBA" id="ARBA00006306"/>
    </source>
</evidence>
<evidence type="ECO:0000259" key="7">
    <source>
        <dbReference type="PROSITE" id="PS50003"/>
    </source>
</evidence>
<keyword evidence="10" id="KW-1185">Reference proteome</keyword>
<feature type="compositionally biased region" description="Low complexity" evidence="6">
    <location>
        <begin position="894"/>
        <end position="905"/>
    </location>
</feature>
<dbReference type="Proteomes" id="UP001153620">
    <property type="component" value="Chromosome 2"/>
</dbReference>
<dbReference type="PROSITE" id="PS50004">
    <property type="entry name" value="C2"/>
    <property type="match status" value="1"/>
</dbReference>
<reference evidence="9" key="1">
    <citation type="submission" date="2022-01" db="EMBL/GenBank/DDBJ databases">
        <authorList>
            <person name="King R."/>
        </authorList>
    </citation>
    <scope>NUCLEOTIDE SEQUENCE</scope>
</reference>
<dbReference type="GO" id="GO:0005737">
    <property type="term" value="C:cytoplasm"/>
    <property type="evidence" value="ECO:0007669"/>
    <property type="project" value="TreeGrafter"/>
</dbReference>
<dbReference type="SMART" id="SM00233">
    <property type="entry name" value="PH"/>
    <property type="match status" value="1"/>
</dbReference>
<evidence type="ECO:0000256" key="6">
    <source>
        <dbReference type="SAM" id="MobiDB-lite"/>
    </source>
</evidence>
<evidence type="ECO:0000259" key="8">
    <source>
        <dbReference type="PROSITE" id="PS50004"/>
    </source>
</evidence>
<sequence length="1333" mass="150959">MRFNVKEIKELASQHKCEKEGNLFFRERQEGFFRKTEGEDTDKSGLSCINLKINNHNKSHNQVTRRRSFSCIGLSKVSNQRWCKLRGNLLFYFKSNDQFSEPSGVIVLEKYRVTIPNEPSETFEGYPFYIEFDDGLNQRLGANTIEERNEWVQALRIAGYDIMRAQLQYLREQIEKRRGSHKMDVDVEMHRLQTGNMNIDFAEVPICESVISCDNLSCDAYGKPPNASIVVQVTSSNGGWIKYGRTEVIEKSSNPQFLCTIVFRASDGLNASTMIRFTAYDVREKVSQTAVPLGFAEISLGVIQDTTRLRIPIRSQNNNVGFITIVTFTPENDKKLRSPAKLNEHQSIGHRRSQSLPPKLGVKLFIPNHMKLPLLFTNPCIRTYRAHSGLAGGDISVHEFMLESMLCFIIPQQLLSIWIMREKELLQEISAMGELGGEWKNKQLELLDAHLRLLRDYSQAKQSLQYHNGRGGKYFKPSAKRNDDSLEFAPINLHLQRMVAHNDTLKKSGCLDVMTVGAFTRHTGKQKTGGLIKLLHQIKDTPTRTEQVQHKVQAANDVVQSIKQLRKEIVEIMSQLLLLAKTKSTKNMIPLCNEMMSKTRALLNIWEPSLVEEAFRFIEQHRIIDEPDNTITPLSPFKKITQQLCALDLKSPELEDFATPNDHVPDLWPQKVARSESKLGFMKAKSPSATDINAITNAQNAVHSYQNFNTSEKMSMSLPPMFASDQIKEQVHELKFSETHFDINGDVSSSAMDLNAENIGCSENNNNNNNNENDMRISLTPDQLIENKNELLSSIYDENGYLIENTSIVLNHNGAFLDTKVMTSSDFYRPSEEPEPLDLTQLNIEASVMCLVSKVKFLCGRCGSPAVRLRQPRNSISSLKRDSMNNDVVTSQPISENGNINSSSITLTNGSKSSNNMPSKDLNLALTEAVGEVTRKVKKGNKFTDGLDLSSTTDWANELRPSMKKLRQAMDGLLKTARLIHSVQRLHQDTKKITSNLAIMYRRDVCFSQALTTLITSLMGKFWGSNITEHYVNIICALGPLVYFEGYLSLYGSEADFWSDMNVAIEDLSTVNFTLVRHNGNNTKAMPTPRIHGSRQSLVVYLPVPDYVYAMLPPSNGQSPLNRDQITFKVTPVFFNIGINEMATLAESLGYCREQHRSNFDNFDRLKRYHIMYKKIPIPDPKANSNDTSPKNYFIQVPSSIKDNSVSEQVVINMLDKMEELLRINTSKNIKVLHVAQDITRALNGLRVTSCKSAKDRTGMAVTLEQARILQQEFHLPNVNLQNVLDVMRSEGTRLDNTFKNICRRKYAFNLPQVLALPPLYRPPTASFGKAQS</sequence>
<dbReference type="InterPro" id="IPR001849">
    <property type="entry name" value="PH_domain"/>
</dbReference>
<feature type="domain" description="PH" evidence="7">
    <location>
        <begin position="79"/>
        <end position="160"/>
    </location>
</feature>
<evidence type="ECO:0000256" key="4">
    <source>
        <dbReference type="ARBA" id="ARBA00022801"/>
    </source>
</evidence>
<evidence type="ECO:0000313" key="9">
    <source>
        <dbReference type="EMBL" id="CAG9803536.1"/>
    </source>
</evidence>
<dbReference type="InterPro" id="IPR000008">
    <property type="entry name" value="C2_dom"/>
</dbReference>
<dbReference type="Gene3D" id="2.30.29.30">
    <property type="entry name" value="Pleckstrin-homology domain (PH domain)/Phosphotyrosine-binding domain (PTB)"/>
    <property type="match status" value="1"/>
</dbReference>
<evidence type="ECO:0000256" key="1">
    <source>
        <dbReference type="ARBA" id="ARBA00004847"/>
    </source>
</evidence>
<feature type="domain" description="C2" evidence="8">
    <location>
        <begin position="187"/>
        <end position="313"/>
    </location>
</feature>
<reference evidence="9" key="2">
    <citation type="submission" date="2022-10" db="EMBL/GenBank/DDBJ databases">
        <authorList>
            <consortium name="ENA_rothamsted_submissions"/>
            <consortium name="culmorum"/>
            <person name="King R."/>
        </authorList>
    </citation>
    <scope>NUCLEOTIDE SEQUENCE</scope>
</reference>
<evidence type="ECO:0000313" key="10">
    <source>
        <dbReference type="Proteomes" id="UP001153620"/>
    </source>
</evidence>
<evidence type="ECO:0000256" key="3">
    <source>
        <dbReference type="ARBA" id="ARBA00013037"/>
    </source>
</evidence>
<dbReference type="InterPro" id="IPR035892">
    <property type="entry name" value="C2_domain_sf"/>
</dbReference>
<dbReference type="PANTHER" id="PTHR12187:SF11">
    <property type="entry name" value="PHOSPHATIDYLINOSITOL-3,4-BISPHOSPHATE 4-PHOSPHATASE"/>
    <property type="match status" value="1"/>
</dbReference>